<evidence type="ECO:0000313" key="4">
    <source>
        <dbReference type="Proteomes" id="UP000671960"/>
    </source>
</evidence>
<dbReference type="InterPro" id="IPR002201">
    <property type="entry name" value="Glyco_trans_9"/>
</dbReference>
<dbReference type="Pfam" id="PF01075">
    <property type="entry name" value="Glyco_transf_9"/>
    <property type="match status" value="1"/>
</dbReference>
<evidence type="ECO:0000256" key="1">
    <source>
        <dbReference type="ARBA" id="ARBA00022676"/>
    </source>
</evidence>
<accession>A0ABX7UME3</accession>
<dbReference type="InterPro" id="IPR051199">
    <property type="entry name" value="LPS_LOS_Heptosyltrfase"/>
</dbReference>
<dbReference type="CDD" id="cd03789">
    <property type="entry name" value="GT9_LPS_heptosyltransferase"/>
    <property type="match status" value="1"/>
</dbReference>
<dbReference type="EC" id="2.4.-.-" evidence="3"/>
<evidence type="ECO:0000256" key="2">
    <source>
        <dbReference type="ARBA" id="ARBA00022679"/>
    </source>
</evidence>
<dbReference type="PANTHER" id="PTHR30160:SF1">
    <property type="entry name" value="LIPOPOLYSACCHARIDE 1,2-N-ACETYLGLUCOSAMINETRANSFERASE-RELATED"/>
    <property type="match status" value="1"/>
</dbReference>
<dbReference type="PANTHER" id="PTHR30160">
    <property type="entry name" value="TETRAACYLDISACCHARIDE 4'-KINASE-RELATED"/>
    <property type="match status" value="1"/>
</dbReference>
<sequence>MDNLYQNHQRILVTKLRFHGDMLLTTPLFSTLKANYPNAKIDVLLYEDTIPILSENKDIHHLYGIKRKEKSTISAIRNILKLIFTLRKNHYDLIINLTDQWPIAQLLRFVTSSRKISLNFPHRQSFLWTSCFDEIIKPEGSHVVEQMLSILKPLNITTLKTKTVMAYDVQHWEEIHNRLIQLNADKKYVVIQPTARQIFKCWDNDKFAEVINNIQSCGWNVILTSGPGQEDRQCIKSIADLCQPPPITEFAGKTTFPQLAALIDHAELFIGVDSAPMHMAAALETPIVCLFGATDHQFWRPWCDNKIIIWAGDYQTMPQRHDLDRKYKYLSCIPAKDVTEAAMKMLSGNTLASQTETSQFSAKL</sequence>
<protein>
    <submittedName>
        <fullName evidence="3">Lipopolysaccharide core heptosyltransferase RfaQ</fullName>
        <ecNumber evidence="3">2.4.-.-</ecNumber>
    </submittedName>
</protein>
<dbReference type="GO" id="GO:0016757">
    <property type="term" value="F:glycosyltransferase activity"/>
    <property type="evidence" value="ECO:0007669"/>
    <property type="project" value="UniProtKB-KW"/>
</dbReference>
<organism evidence="3 4">
    <name type="scientific">Brenneria izadpanahii</name>
    <dbReference type="NCBI Taxonomy" id="2722756"/>
    <lineage>
        <taxon>Bacteria</taxon>
        <taxon>Pseudomonadati</taxon>
        <taxon>Pseudomonadota</taxon>
        <taxon>Gammaproteobacteria</taxon>
        <taxon>Enterobacterales</taxon>
        <taxon>Pectobacteriaceae</taxon>
        <taxon>Brenneria</taxon>
    </lineage>
</organism>
<dbReference type="Gene3D" id="3.40.50.2000">
    <property type="entry name" value="Glycogen Phosphorylase B"/>
    <property type="match status" value="2"/>
</dbReference>
<gene>
    <name evidence="3" type="primary">rfaQ</name>
    <name evidence="3" type="ORF">HC231_00930</name>
</gene>
<dbReference type="NCBIfam" id="TIGR02201">
    <property type="entry name" value="heptsyl_trn_III"/>
    <property type="match status" value="1"/>
</dbReference>
<keyword evidence="4" id="KW-1185">Reference proteome</keyword>
<reference evidence="3 4" key="1">
    <citation type="submission" date="2020-03" db="EMBL/GenBank/DDBJ databases">
        <authorList>
            <person name="Bakhshi Ganjeh M."/>
        </authorList>
    </citation>
    <scope>NUCLEOTIDE SEQUENCE [LARGE SCALE GENOMIC DNA]</scope>
    <source>
        <strain evidence="4">Iran 50</strain>
    </source>
</reference>
<dbReference type="Proteomes" id="UP000671960">
    <property type="component" value="Chromosome"/>
</dbReference>
<proteinExistence type="predicted"/>
<dbReference type="NCBIfam" id="NF007742">
    <property type="entry name" value="PRK10422.1"/>
    <property type="match status" value="1"/>
</dbReference>
<keyword evidence="1 3" id="KW-0328">Glycosyltransferase</keyword>
<keyword evidence="2 3" id="KW-0808">Transferase</keyword>
<name>A0ABX7UME3_9GAMM</name>
<dbReference type="EMBL" id="CP050854">
    <property type="protein sequence ID" value="QTF06656.1"/>
    <property type="molecule type" value="Genomic_DNA"/>
</dbReference>
<dbReference type="SUPFAM" id="SSF53756">
    <property type="entry name" value="UDP-Glycosyltransferase/glycogen phosphorylase"/>
    <property type="match status" value="1"/>
</dbReference>
<evidence type="ECO:0000313" key="3">
    <source>
        <dbReference type="EMBL" id="QTF06656.1"/>
    </source>
</evidence>
<dbReference type="InterPro" id="IPR011916">
    <property type="entry name" value="LipoPS_heptosylTferase-III"/>
</dbReference>